<dbReference type="Proteomes" id="UP001190700">
    <property type="component" value="Unassembled WGS sequence"/>
</dbReference>
<comment type="caution">
    <text evidence="1">The sequence shown here is derived from an EMBL/GenBank/DDBJ whole genome shotgun (WGS) entry which is preliminary data.</text>
</comment>
<evidence type="ECO:0000313" key="1">
    <source>
        <dbReference type="EMBL" id="KAK3238167.1"/>
    </source>
</evidence>
<protein>
    <recommendedName>
        <fullName evidence="3">Prolyl 4-hydroxylase alpha subunit Fe(2+) 2OG dioxygenase domain-containing protein</fullName>
    </recommendedName>
</protein>
<evidence type="ECO:0008006" key="3">
    <source>
        <dbReference type="Google" id="ProtNLM"/>
    </source>
</evidence>
<evidence type="ECO:0000313" key="2">
    <source>
        <dbReference type="Proteomes" id="UP001190700"/>
    </source>
</evidence>
<organism evidence="1 2">
    <name type="scientific">Cymbomonas tetramitiformis</name>
    <dbReference type="NCBI Taxonomy" id="36881"/>
    <lineage>
        <taxon>Eukaryota</taxon>
        <taxon>Viridiplantae</taxon>
        <taxon>Chlorophyta</taxon>
        <taxon>Pyramimonadophyceae</taxon>
        <taxon>Pyramimonadales</taxon>
        <taxon>Pyramimonadaceae</taxon>
        <taxon>Cymbomonas</taxon>
    </lineage>
</organism>
<dbReference type="AlphaFoldDB" id="A0AAE0BM58"/>
<keyword evidence="2" id="KW-1185">Reference proteome</keyword>
<sequence>GRFRWPETCTADTVPAEATTALAFFQDIPHEGEPVEEGAVKYLIRTDIMYERVEPICNSPADIQAFKWYREAELLEADGDADAAAKLFFKCFKTSPALAKVYGM</sequence>
<name>A0AAE0BM58_9CHLO</name>
<accession>A0AAE0BM58</accession>
<proteinExistence type="predicted"/>
<gene>
    <name evidence="1" type="ORF">CYMTET_51788</name>
</gene>
<reference evidence="1 2" key="1">
    <citation type="journal article" date="2015" name="Genome Biol. Evol.">
        <title>Comparative Genomics of a Bacterivorous Green Alga Reveals Evolutionary Causalities and Consequences of Phago-Mixotrophic Mode of Nutrition.</title>
        <authorList>
            <person name="Burns J.A."/>
            <person name="Paasch A."/>
            <person name="Narechania A."/>
            <person name="Kim E."/>
        </authorList>
    </citation>
    <scope>NUCLEOTIDE SEQUENCE [LARGE SCALE GENOMIC DNA]</scope>
    <source>
        <strain evidence="1 2">PLY_AMNH</strain>
    </source>
</reference>
<feature type="non-terminal residue" evidence="1">
    <location>
        <position position="1"/>
    </location>
</feature>
<dbReference type="EMBL" id="LGRX02034311">
    <property type="protein sequence ID" value="KAK3238167.1"/>
    <property type="molecule type" value="Genomic_DNA"/>
</dbReference>